<dbReference type="SUPFAM" id="SSF53335">
    <property type="entry name" value="S-adenosyl-L-methionine-dependent methyltransferases"/>
    <property type="match status" value="1"/>
</dbReference>
<keyword evidence="3" id="KW-1185">Reference proteome</keyword>
<dbReference type="Gene3D" id="3.40.50.150">
    <property type="entry name" value="Vaccinia Virus protein VP39"/>
    <property type="match status" value="1"/>
</dbReference>
<dbReference type="AlphaFoldDB" id="A0A9W4UKB4"/>
<organism evidence="2 3">
    <name type="scientific">Periconia digitata</name>
    <dbReference type="NCBI Taxonomy" id="1303443"/>
    <lineage>
        <taxon>Eukaryota</taxon>
        <taxon>Fungi</taxon>
        <taxon>Dikarya</taxon>
        <taxon>Ascomycota</taxon>
        <taxon>Pezizomycotina</taxon>
        <taxon>Dothideomycetes</taxon>
        <taxon>Pleosporomycetidae</taxon>
        <taxon>Pleosporales</taxon>
        <taxon>Massarineae</taxon>
        <taxon>Periconiaceae</taxon>
        <taxon>Periconia</taxon>
    </lineage>
</organism>
<name>A0A9W4UKB4_9PLEO</name>
<dbReference type="CDD" id="cd02440">
    <property type="entry name" value="AdoMet_MTases"/>
    <property type="match status" value="1"/>
</dbReference>
<dbReference type="InterPro" id="IPR013217">
    <property type="entry name" value="Methyltransf_12"/>
</dbReference>
<gene>
    <name evidence="2" type="ORF">PDIGIT_LOCUS9701</name>
</gene>
<protein>
    <recommendedName>
        <fullName evidence="1">Methyltransferase type 12 domain-containing protein</fullName>
    </recommendedName>
</protein>
<dbReference type="OrthoDB" id="417697at2759"/>
<evidence type="ECO:0000313" key="3">
    <source>
        <dbReference type="Proteomes" id="UP001152607"/>
    </source>
</evidence>
<dbReference type="EMBL" id="CAOQHR010000006">
    <property type="protein sequence ID" value="CAI6336597.1"/>
    <property type="molecule type" value="Genomic_DNA"/>
</dbReference>
<reference evidence="2" key="1">
    <citation type="submission" date="2023-01" db="EMBL/GenBank/DDBJ databases">
        <authorList>
            <person name="Van Ghelder C."/>
            <person name="Rancurel C."/>
        </authorList>
    </citation>
    <scope>NUCLEOTIDE SEQUENCE</scope>
    <source>
        <strain evidence="2">CNCM I-4278</strain>
    </source>
</reference>
<evidence type="ECO:0000259" key="1">
    <source>
        <dbReference type="Pfam" id="PF08242"/>
    </source>
</evidence>
<accession>A0A9W4UKB4</accession>
<comment type="caution">
    <text evidence="2">The sequence shown here is derived from an EMBL/GenBank/DDBJ whole genome shotgun (WGS) entry which is preliminary data.</text>
</comment>
<proteinExistence type="predicted"/>
<dbReference type="Proteomes" id="UP001152607">
    <property type="component" value="Unassembled WGS sequence"/>
</dbReference>
<dbReference type="Pfam" id="PF08242">
    <property type="entry name" value="Methyltransf_12"/>
    <property type="match status" value="1"/>
</dbReference>
<evidence type="ECO:0000313" key="2">
    <source>
        <dbReference type="EMBL" id="CAI6336597.1"/>
    </source>
</evidence>
<sequence length="260" mass="28901">MWRAQLRYDLHPSIQIPSSSEQIRIADLGCGNGVWLTSLATDPAWQTKTVSFHGFDIQRTHYPAATNLPANVTLGYMDVFAEDIPQEHIGVYDVVHVRAFASVVKHGDPVPVLTTSFKMLKPGGYLQWDDLDAGTFHAILPGSSKPSDALKEFFAVSAQAQKVGMGLEYGWLWRWGELFGENGFEIVEDERMEVRRELRDVMTTSYVLVHEHIARHGVVDGKLVGTDADWADVWGKAREEVAKGASLVTDLVVAVARKPL</sequence>
<feature type="domain" description="Methyltransferase type 12" evidence="1">
    <location>
        <begin position="27"/>
        <end position="126"/>
    </location>
</feature>
<dbReference type="InterPro" id="IPR029063">
    <property type="entry name" value="SAM-dependent_MTases_sf"/>
</dbReference>